<reference evidence="1" key="1">
    <citation type="submission" date="2020-04" db="EMBL/GenBank/DDBJ databases">
        <authorList>
            <person name="Chiriac C."/>
            <person name="Salcher M."/>
            <person name="Ghai R."/>
            <person name="Kavagutti S V."/>
        </authorList>
    </citation>
    <scope>NUCLEOTIDE SEQUENCE</scope>
</reference>
<gene>
    <name evidence="1" type="ORF">UFOVP116_125</name>
</gene>
<protein>
    <submittedName>
        <fullName evidence="1">Uncharacterized protein</fullName>
    </submittedName>
</protein>
<name>A0A6J5L608_9CAUD</name>
<evidence type="ECO:0000313" key="1">
    <source>
        <dbReference type="EMBL" id="CAB4129811.1"/>
    </source>
</evidence>
<proteinExistence type="predicted"/>
<sequence length="70" mass="8413">MSNLKDFGREYVTFDATNPVHRQYFNDFCRKHSWSHCPVRFELTQPFTDVIAMIKSQMLDYYISEEGNKK</sequence>
<dbReference type="EMBL" id="LR796237">
    <property type="protein sequence ID" value="CAB4129811.1"/>
    <property type="molecule type" value="Genomic_DNA"/>
</dbReference>
<organism evidence="1">
    <name type="scientific">uncultured Caudovirales phage</name>
    <dbReference type="NCBI Taxonomy" id="2100421"/>
    <lineage>
        <taxon>Viruses</taxon>
        <taxon>Duplodnaviria</taxon>
        <taxon>Heunggongvirae</taxon>
        <taxon>Uroviricota</taxon>
        <taxon>Caudoviricetes</taxon>
        <taxon>Peduoviridae</taxon>
        <taxon>Maltschvirus</taxon>
        <taxon>Maltschvirus maltsch</taxon>
    </lineage>
</organism>
<accession>A0A6J5L608</accession>